<reference evidence="5" key="1">
    <citation type="submission" date="2022-12" db="EMBL/GenBank/DDBJ databases">
        <title>New Phytohabitans aurantiacus sp. RD004123 nov., an actinomycete isolated from soil.</title>
        <authorList>
            <person name="Triningsih D.W."/>
            <person name="Harunari E."/>
            <person name="Igarashi Y."/>
        </authorList>
    </citation>
    <scope>NUCLEOTIDE SEQUENCE</scope>
    <source>
        <strain evidence="5">RD004123</strain>
    </source>
</reference>
<protein>
    <submittedName>
        <fullName evidence="5">Glycosyl transferase</fullName>
    </submittedName>
</protein>
<keyword evidence="2 5" id="KW-0808">Transferase</keyword>
<proteinExistence type="predicted"/>
<gene>
    <name evidence="5" type="ORF">Pa4123_24390</name>
</gene>
<dbReference type="Gene3D" id="3.40.50.2000">
    <property type="entry name" value="Glycogen Phosphorylase B"/>
    <property type="match status" value="2"/>
</dbReference>
<evidence type="ECO:0000256" key="1">
    <source>
        <dbReference type="ARBA" id="ARBA00022676"/>
    </source>
</evidence>
<dbReference type="Proteomes" id="UP001144280">
    <property type="component" value="Unassembled WGS sequence"/>
</dbReference>
<dbReference type="Pfam" id="PF00534">
    <property type="entry name" value="Glycos_transf_1"/>
    <property type="match status" value="1"/>
</dbReference>
<evidence type="ECO:0000259" key="4">
    <source>
        <dbReference type="Pfam" id="PF13439"/>
    </source>
</evidence>
<comment type="caution">
    <text evidence="5">The sequence shown here is derived from an EMBL/GenBank/DDBJ whole genome shotgun (WGS) entry which is preliminary data.</text>
</comment>
<dbReference type="EMBL" id="BSDI01000009">
    <property type="protein sequence ID" value="GLH97164.1"/>
    <property type="molecule type" value="Genomic_DNA"/>
</dbReference>
<dbReference type="InterPro" id="IPR050194">
    <property type="entry name" value="Glycosyltransferase_grp1"/>
</dbReference>
<dbReference type="GO" id="GO:0016740">
    <property type="term" value="F:transferase activity"/>
    <property type="evidence" value="ECO:0007669"/>
    <property type="project" value="UniProtKB-KW"/>
</dbReference>
<dbReference type="RefSeq" id="WP_281894792.1">
    <property type="nucleotide sequence ID" value="NZ_BSDI01000009.1"/>
</dbReference>
<evidence type="ECO:0000313" key="5">
    <source>
        <dbReference type="EMBL" id="GLH97164.1"/>
    </source>
</evidence>
<dbReference type="InterPro" id="IPR028098">
    <property type="entry name" value="Glyco_trans_4-like_N"/>
</dbReference>
<evidence type="ECO:0000313" key="6">
    <source>
        <dbReference type="Proteomes" id="UP001144280"/>
    </source>
</evidence>
<dbReference type="SUPFAM" id="SSF53756">
    <property type="entry name" value="UDP-Glycosyltransferase/glycogen phosphorylase"/>
    <property type="match status" value="1"/>
</dbReference>
<dbReference type="PANTHER" id="PTHR45947">
    <property type="entry name" value="SULFOQUINOVOSYL TRANSFERASE SQD2"/>
    <property type="match status" value="1"/>
</dbReference>
<keyword evidence="6" id="KW-1185">Reference proteome</keyword>
<sequence>MRVGLVSSEGPAGPTRQLARIAAELSARGHDVRVYERRDGTGPPAVANVPAGYRVERLAAAPSARAPAYVPEFSRRLVESWAHGWTPDVVHGHFWIGGLAAASAAGSNGIPVAQTFYSLGAAELRQIGQGADGVGQRIALERALGRAIDLAVAQSEEEVGELTRMGIPRADVAVVPTGVDTERFTPHGESEQREGRRPRILSVGGLAPWHGQDDMIRALRLVGDAELVIVGGPPRAGLAAHAEARRLRDLARRTGVDGQVRMVGAVPNDRMPGWYRSADVVACVPRYSPVGQVPLEAMACGVPVIGYAVGGIADTVVDEVTGRLVPPGDVQGLGTALRRLLRDDTGRFAFRHAAVDRVRCRYTWDRTAAALERLYERLLVRRRRPSPAPASA</sequence>
<feature type="domain" description="Glycosyltransferase subfamily 4-like N-terminal" evidence="4">
    <location>
        <begin position="13"/>
        <end position="183"/>
    </location>
</feature>
<evidence type="ECO:0000259" key="3">
    <source>
        <dbReference type="Pfam" id="PF00534"/>
    </source>
</evidence>
<feature type="domain" description="Glycosyl transferase family 1" evidence="3">
    <location>
        <begin position="191"/>
        <end position="347"/>
    </location>
</feature>
<dbReference type="Pfam" id="PF13439">
    <property type="entry name" value="Glyco_transf_4"/>
    <property type="match status" value="1"/>
</dbReference>
<dbReference type="InterPro" id="IPR001296">
    <property type="entry name" value="Glyco_trans_1"/>
</dbReference>
<organism evidence="5 6">
    <name type="scientific">Phytohabitans aurantiacus</name>
    <dbReference type="NCBI Taxonomy" id="3016789"/>
    <lineage>
        <taxon>Bacteria</taxon>
        <taxon>Bacillati</taxon>
        <taxon>Actinomycetota</taxon>
        <taxon>Actinomycetes</taxon>
        <taxon>Micromonosporales</taxon>
        <taxon>Micromonosporaceae</taxon>
    </lineage>
</organism>
<dbReference type="PANTHER" id="PTHR45947:SF3">
    <property type="entry name" value="SULFOQUINOVOSYL TRANSFERASE SQD2"/>
    <property type="match status" value="1"/>
</dbReference>
<name>A0ABQ5QRY9_9ACTN</name>
<accession>A0ABQ5QRY9</accession>
<evidence type="ECO:0000256" key="2">
    <source>
        <dbReference type="ARBA" id="ARBA00022679"/>
    </source>
</evidence>
<keyword evidence="1" id="KW-0328">Glycosyltransferase</keyword>